<feature type="transmembrane region" description="Helical" evidence="2">
    <location>
        <begin position="100"/>
        <end position="120"/>
    </location>
</feature>
<reference evidence="3 4" key="1">
    <citation type="submission" date="2019-02" db="EMBL/GenBank/DDBJ databases">
        <title>Deep-cultivation of Planctomycetes and their phenomic and genomic characterization uncovers novel biology.</title>
        <authorList>
            <person name="Wiegand S."/>
            <person name="Jogler M."/>
            <person name="Boedeker C."/>
            <person name="Pinto D."/>
            <person name="Vollmers J."/>
            <person name="Rivas-Marin E."/>
            <person name="Kohn T."/>
            <person name="Peeters S.H."/>
            <person name="Heuer A."/>
            <person name="Rast P."/>
            <person name="Oberbeckmann S."/>
            <person name="Bunk B."/>
            <person name="Jeske O."/>
            <person name="Meyerdierks A."/>
            <person name="Storesund J.E."/>
            <person name="Kallscheuer N."/>
            <person name="Luecker S."/>
            <person name="Lage O.M."/>
            <person name="Pohl T."/>
            <person name="Merkel B.J."/>
            <person name="Hornburger P."/>
            <person name="Mueller R.-W."/>
            <person name="Bruemmer F."/>
            <person name="Labrenz M."/>
            <person name="Spormann A.M."/>
            <person name="Op den Camp H."/>
            <person name="Overmann J."/>
            <person name="Amann R."/>
            <person name="Jetten M.S.M."/>
            <person name="Mascher T."/>
            <person name="Medema M.H."/>
            <person name="Devos D.P."/>
            <person name="Kaster A.-K."/>
            <person name="Ovreas L."/>
            <person name="Rohde M."/>
            <person name="Galperin M.Y."/>
            <person name="Jogler C."/>
        </authorList>
    </citation>
    <scope>NUCLEOTIDE SEQUENCE [LARGE SCALE GENOMIC DNA]</scope>
    <source>
        <strain evidence="3 4">Pan153</strain>
    </source>
</reference>
<proteinExistence type="predicted"/>
<dbReference type="EMBL" id="CP036317">
    <property type="protein sequence ID" value="QDV17975.1"/>
    <property type="molecule type" value="Genomic_DNA"/>
</dbReference>
<organism evidence="3 4">
    <name type="scientific">Gimesia panareensis</name>
    <dbReference type="NCBI Taxonomy" id="2527978"/>
    <lineage>
        <taxon>Bacteria</taxon>
        <taxon>Pseudomonadati</taxon>
        <taxon>Planctomycetota</taxon>
        <taxon>Planctomycetia</taxon>
        <taxon>Planctomycetales</taxon>
        <taxon>Planctomycetaceae</taxon>
        <taxon>Gimesia</taxon>
    </lineage>
</organism>
<dbReference type="RefSeq" id="WP_145456108.1">
    <property type="nucleotide sequence ID" value="NZ_CP036317.1"/>
</dbReference>
<feature type="compositionally biased region" description="Polar residues" evidence="1">
    <location>
        <begin position="70"/>
        <end position="93"/>
    </location>
</feature>
<accession>A0A518FNY2</accession>
<keyword evidence="2" id="KW-1133">Transmembrane helix</keyword>
<feature type="region of interest" description="Disordered" evidence="1">
    <location>
        <begin position="69"/>
        <end position="93"/>
    </location>
</feature>
<dbReference type="Proteomes" id="UP000320839">
    <property type="component" value="Chromosome"/>
</dbReference>
<keyword evidence="2" id="KW-0812">Transmembrane</keyword>
<evidence type="ECO:0000256" key="1">
    <source>
        <dbReference type="SAM" id="MobiDB-lite"/>
    </source>
</evidence>
<evidence type="ECO:0000313" key="3">
    <source>
        <dbReference type="EMBL" id="QDV17975.1"/>
    </source>
</evidence>
<evidence type="ECO:0000256" key="2">
    <source>
        <dbReference type="SAM" id="Phobius"/>
    </source>
</evidence>
<sequence length="236" mass="25971">MNLVEYQSKLEIMIESRHFDQRAQLEKLATSSPAHQRLWEDFLILEQTLPAWKQSLPETDLVDAVLAQLDSPSDNSGQPTTRSEQPPGSTASSQRFSAPWIWASSLVAAALLFAVTIPFFSNRTDVDSGTTVATSTTIAPVPRIDEHQPPVPQDIDQLLKNAGAASWGLAQSTAGAMSEAVTLVPVTRPESRSSEPDPTEPNWVDDINTEMQPFKDQINHAWNFIIHSVPESSTKI</sequence>
<dbReference type="OrthoDB" id="289531at2"/>
<keyword evidence="2" id="KW-0472">Membrane</keyword>
<feature type="region of interest" description="Disordered" evidence="1">
    <location>
        <begin position="186"/>
        <end position="206"/>
    </location>
</feature>
<gene>
    <name evidence="3" type="ORF">Pan153_26310</name>
</gene>
<dbReference type="AlphaFoldDB" id="A0A518FNY2"/>
<name>A0A518FNY2_9PLAN</name>
<evidence type="ECO:0000313" key="4">
    <source>
        <dbReference type="Proteomes" id="UP000320839"/>
    </source>
</evidence>
<protein>
    <submittedName>
        <fullName evidence="3">Uncharacterized protein</fullName>
    </submittedName>
</protein>